<accession>A0A7H0H2T3</accession>
<proteinExistence type="predicted"/>
<dbReference type="AlphaFoldDB" id="A0A7H0H2T3"/>
<evidence type="ECO:0000313" key="2">
    <source>
        <dbReference type="EMBL" id="QNP54849.1"/>
    </source>
</evidence>
<keyword evidence="3" id="KW-1185">Reference proteome</keyword>
<dbReference type="Proteomes" id="UP000516117">
    <property type="component" value="Chromosome"/>
</dbReference>
<evidence type="ECO:0000313" key="3">
    <source>
        <dbReference type="Proteomes" id="UP000516117"/>
    </source>
</evidence>
<feature type="region of interest" description="Disordered" evidence="1">
    <location>
        <begin position="89"/>
        <end position="111"/>
    </location>
</feature>
<dbReference type="EMBL" id="CP060789">
    <property type="protein sequence ID" value="QNP54849.1"/>
    <property type="molecule type" value="Genomic_DNA"/>
</dbReference>
<organism evidence="2 3">
    <name type="scientific">Tessaracoccus defluvii</name>
    <dbReference type="NCBI Taxonomy" id="1285901"/>
    <lineage>
        <taxon>Bacteria</taxon>
        <taxon>Bacillati</taxon>
        <taxon>Actinomycetota</taxon>
        <taxon>Actinomycetes</taxon>
        <taxon>Propionibacteriales</taxon>
        <taxon>Propionibacteriaceae</taxon>
        <taxon>Tessaracoccus</taxon>
    </lineage>
</organism>
<sequence>MTDERANDPDRVNSELELEYWRVAAEIATFDEWVAYFPPGTRPDFATLSACGADPLVAAPLGRAHLALAAGAGDEDAEFVSAVLAFRREPDPDDTSPGRAFRAEIAVDDHS</sequence>
<gene>
    <name evidence="2" type="ORF">H9L22_11110</name>
</gene>
<reference evidence="2 3" key="1">
    <citation type="submission" date="2020-08" db="EMBL/GenBank/DDBJ databases">
        <title>Genome sequence of Tessaracoccus defluvii JCM 17540T.</title>
        <authorList>
            <person name="Hyun D.-W."/>
            <person name="Bae J.-W."/>
        </authorList>
    </citation>
    <scope>NUCLEOTIDE SEQUENCE [LARGE SCALE GENOMIC DNA]</scope>
    <source>
        <strain evidence="2 3">JCM 17540</strain>
    </source>
</reference>
<feature type="compositionally biased region" description="Basic and acidic residues" evidence="1">
    <location>
        <begin position="101"/>
        <end position="111"/>
    </location>
</feature>
<name>A0A7H0H2T3_9ACTN</name>
<dbReference type="RefSeq" id="WP_187719985.1">
    <property type="nucleotide sequence ID" value="NZ_BAABBL010000004.1"/>
</dbReference>
<protein>
    <submittedName>
        <fullName evidence="2">Uncharacterized protein</fullName>
    </submittedName>
</protein>
<evidence type="ECO:0000256" key="1">
    <source>
        <dbReference type="SAM" id="MobiDB-lite"/>
    </source>
</evidence>
<dbReference type="KEGG" id="tdf:H9L22_11110"/>